<dbReference type="SMART" id="SM00388">
    <property type="entry name" value="HisKA"/>
    <property type="match status" value="1"/>
</dbReference>
<evidence type="ECO:0000256" key="16">
    <source>
        <dbReference type="SAM" id="Phobius"/>
    </source>
</evidence>
<evidence type="ECO:0000313" key="19">
    <source>
        <dbReference type="EMBL" id="RBW67495.1"/>
    </source>
</evidence>
<dbReference type="SMART" id="SM00304">
    <property type="entry name" value="HAMP"/>
    <property type="match status" value="1"/>
</dbReference>
<dbReference type="FunFam" id="1.10.287.130:FF:000001">
    <property type="entry name" value="Two-component sensor histidine kinase"/>
    <property type="match status" value="1"/>
</dbReference>
<keyword evidence="11" id="KW-0067">ATP-binding</keyword>
<comment type="caution">
    <text evidence="19">The sequence shown here is derived from an EMBL/GenBank/DDBJ whole genome shotgun (WGS) entry which is preliminary data.</text>
</comment>
<dbReference type="PROSITE" id="PS50109">
    <property type="entry name" value="HIS_KIN"/>
    <property type="match status" value="1"/>
</dbReference>
<name>A0A366XQV7_9BACI</name>
<evidence type="ECO:0000256" key="1">
    <source>
        <dbReference type="ARBA" id="ARBA00000085"/>
    </source>
</evidence>
<dbReference type="InterPro" id="IPR004358">
    <property type="entry name" value="Sig_transdc_His_kin-like_C"/>
</dbReference>
<dbReference type="SUPFAM" id="SSF158472">
    <property type="entry name" value="HAMP domain-like"/>
    <property type="match status" value="1"/>
</dbReference>
<evidence type="ECO:0000256" key="11">
    <source>
        <dbReference type="ARBA" id="ARBA00022840"/>
    </source>
</evidence>
<dbReference type="InterPro" id="IPR003660">
    <property type="entry name" value="HAMP_dom"/>
</dbReference>
<dbReference type="GO" id="GO:0005524">
    <property type="term" value="F:ATP binding"/>
    <property type="evidence" value="ECO:0007669"/>
    <property type="project" value="UniProtKB-KW"/>
</dbReference>
<dbReference type="Gene3D" id="6.10.340.10">
    <property type="match status" value="1"/>
</dbReference>
<keyword evidence="6" id="KW-0597">Phosphoprotein</keyword>
<evidence type="ECO:0000256" key="15">
    <source>
        <dbReference type="ARBA" id="ARBA00074306"/>
    </source>
</evidence>
<dbReference type="PANTHER" id="PTHR43711">
    <property type="entry name" value="TWO-COMPONENT HISTIDINE KINASE"/>
    <property type="match status" value="1"/>
</dbReference>
<evidence type="ECO:0000259" key="18">
    <source>
        <dbReference type="PROSITE" id="PS50885"/>
    </source>
</evidence>
<evidence type="ECO:0000256" key="7">
    <source>
        <dbReference type="ARBA" id="ARBA00022679"/>
    </source>
</evidence>
<evidence type="ECO:0000259" key="17">
    <source>
        <dbReference type="PROSITE" id="PS50109"/>
    </source>
</evidence>
<keyword evidence="20" id="KW-1185">Reference proteome</keyword>
<evidence type="ECO:0000256" key="6">
    <source>
        <dbReference type="ARBA" id="ARBA00022553"/>
    </source>
</evidence>
<dbReference type="EC" id="2.7.13.3" evidence="4"/>
<feature type="transmembrane region" description="Helical" evidence="16">
    <location>
        <begin position="12"/>
        <end position="38"/>
    </location>
</feature>
<keyword evidence="8 16" id="KW-0812">Transmembrane</keyword>
<evidence type="ECO:0000256" key="12">
    <source>
        <dbReference type="ARBA" id="ARBA00022989"/>
    </source>
</evidence>
<evidence type="ECO:0000256" key="4">
    <source>
        <dbReference type="ARBA" id="ARBA00012438"/>
    </source>
</evidence>
<keyword evidence="14 16" id="KW-0472">Membrane</keyword>
<feature type="transmembrane region" description="Helical" evidence="16">
    <location>
        <begin position="166"/>
        <end position="187"/>
    </location>
</feature>
<evidence type="ECO:0000256" key="13">
    <source>
        <dbReference type="ARBA" id="ARBA00023012"/>
    </source>
</evidence>
<dbReference type="Gene3D" id="1.10.287.130">
    <property type="match status" value="1"/>
</dbReference>
<dbReference type="SUPFAM" id="SSF47384">
    <property type="entry name" value="Homodimeric domain of signal transducing histidine kinase"/>
    <property type="match status" value="1"/>
</dbReference>
<evidence type="ECO:0000313" key="20">
    <source>
        <dbReference type="Proteomes" id="UP000253314"/>
    </source>
</evidence>
<dbReference type="PROSITE" id="PS50885">
    <property type="entry name" value="HAMP"/>
    <property type="match status" value="1"/>
</dbReference>
<gene>
    <name evidence="19" type="ORF">DS031_22080</name>
</gene>
<keyword evidence="9" id="KW-0547">Nucleotide-binding</keyword>
<dbReference type="PANTHER" id="PTHR43711:SF26">
    <property type="entry name" value="SENSOR HISTIDINE KINASE RCSC"/>
    <property type="match status" value="1"/>
</dbReference>
<evidence type="ECO:0000256" key="9">
    <source>
        <dbReference type="ARBA" id="ARBA00022741"/>
    </source>
</evidence>
<accession>A0A366XQV7</accession>
<evidence type="ECO:0000256" key="10">
    <source>
        <dbReference type="ARBA" id="ARBA00022777"/>
    </source>
</evidence>
<dbReference type="PRINTS" id="PR00344">
    <property type="entry name" value="BCTRLSENSOR"/>
</dbReference>
<evidence type="ECO:0000256" key="8">
    <source>
        <dbReference type="ARBA" id="ARBA00022692"/>
    </source>
</evidence>
<organism evidence="19 20">
    <name type="scientific">Bacillus taeanensis</name>
    <dbReference type="NCBI Taxonomy" id="273032"/>
    <lineage>
        <taxon>Bacteria</taxon>
        <taxon>Bacillati</taxon>
        <taxon>Bacillota</taxon>
        <taxon>Bacilli</taxon>
        <taxon>Bacillales</taxon>
        <taxon>Bacillaceae</taxon>
        <taxon>Bacillus</taxon>
    </lineage>
</organism>
<dbReference type="InterPro" id="IPR050736">
    <property type="entry name" value="Sensor_HK_Regulatory"/>
</dbReference>
<feature type="domain" description="Histidine kinase" evidence="17">
    <location>
        <begin position="247"/>
        <end position="465"/>
    </location>
</feature>
<dbReference type="GO" id="GO:0000155">
    <property type="term" value="F:phosphorelay sensor kinase activity"/>
    <property type="evidence" value="ECO:0007669"/>
    <property type="project" value="InterPro"/>
</dbReference>
<dbReference type="CDD" id="cd06225">
    <property type="entry name" value="HAMP"/>
    <property type="match status" value="1"/>
</dbReference>
<dbReference type="InterPro" id="IPR003594">
    <property type="entry name" value="HATPase_dom"/>
</dbReference>
<comment type="similarity">
    <text evidence="3">In the N-terminal section; belongs to the phytochrome family.</text>
</comment>
<dbReference type="InterPro" id="IPR036097">
    <property type="entry name" value="HisK_dim/P_sf"/>
</dbReference>
<dbReference type="InterPro" id="IPR005467">
    <property type="entry name" value="His_kinase_dom"/>
</dbReference>
<dbReference type="InterPro" id="IPR036890">
    <property type="entry name" value="HATPase_C_sf"/>
</dbReference>
<evidence type="ECO:0000256" key="3">
    <source>
        <dbReference type="ARBA" id="ARBA00006402"/>
    </source>
</evidence>
<dbReference type="Pfam" id="PF00672">
    <property type="entry name" value="HAMP"/>
    <property type="match status" value="1"/>
</dbReference>
<dbReference type="Pfam" id="PF02518">
    <property type="entry name" value="HATPase_c"/>
    <property type="match status" value="1"/>
</dbReference>
<dbReference type="CDD" id="cd16922">
    <property type="entry name" value="HATPase_EvgS-ArcB-TorS-like"/>
    <property type="match status" value="1"/>
</dbReference>
<comment type="subcellular location">
    <subcellularLocation>
        <location evidence="2">Cell membrane</location>
        <topology evidence="2">Multi-pass membrane protein</topology>
    </subcellularLocation>
</comment>
<dbReference type="CDD" id="cd00082">
    <property type="entry name" value="HisKA"/>
    <property type="match status" value="1"/>
</dbReference>
<evidence type="ECO:0000256" key="5">
    <source>
        <dbReference type="ARBA" id="ARBA00022475"/>
    </source>
</evidence>
<protein>
    <recommendedName>
        <fullName evidence="15">Circadian input-output histidine kinase CikA</fullName>
        <ecNumber evidence="4">2.7.13.3</ecNumber>
    </recommendedName>
</protein>
<feature type="domain" description="HAMP" evidence="18">
    <location>
        <begin position="187"/>
        <end position="239"/>
    </location>
</feature>
<dbReference type="FunFam" id="3.30.565.10:FF:000010">
    <property type="entry name" value="Sensor histidine kinase RcsC"/>
    <property type="match status" value="1"/>
</dbReference>
<dbReference type="Gene3D" id="3.30.565.10">
    <property type="entry name" value="Histidine kinase-like ATPase, C-terminal domain"/>
    <property type="match status" value="1"/>
</dbReference>
<evidence type="ECO:0000256" key="2">
    <source>
        <dbReference type="ARBA" id="ARBA00004651"/>
    </source>
</evidence>
<evidence type="ECO:0000256" key="14">
    <source>
        <dbReference type="ARBA" id="ARBA00023136"/>
    </source>
</evidence>
<sequence>MSWNRIEIKLGGSILMLFLVVLLPLGFVIDQIFTGFYYTQAKSEIGHLSTRYANYIHSVEDEEILTMFEQLANLTHTELYIINKNGEILANSGIPGLPKGTSIDQETVEALALNHSLTEEYEDPVSHQRFVVSGKAVFSNISFEGGVFVLSSVAEIDQSIYKIRQLLILSGIGAFFLAVGFTFIVSWKLSQPLVKMENATRKISKGELDTKVNIQSNDEIGFLASAINDLSVELKRYRDNRQEFFANISHELRTPITYLDGYANLLKEGLYQSEEEKQQYVTIIQQESKRLIQLINDLFNLAKMEEGRFELNFEEVNIVEAAENVVSKIVLKATQKNLSLYLEAEDDLPSVYGDGLRIEQVFINLLENSIHYTEQGFIRLRISMKANDTAAIIVEDTGIGIPEEELSQIFERFHRVEKSRSRNHGGSGLGLAIVKKLVELQKGEIRVTSKVGKGTRFEILLPVIKGEIQ</sequence>
<dbReference type="InterPro" id="IPR003661">
    <property type="entry name" value="HisK_dim/P_dom"/>
</dbReference>
<dbReference type="AlphaFoldDB" id="A0A366XQV7"/>
<keyword evidence="5" id="KW-1003">Cell membrane</keyword>
<dbReference type="Proteomes" id="UP000253314">
    <property type="component" value="Unassembled WGS sequence"/>
</dbReference>
<keyword evidence="13" id="KW-0902">Two-component regulatory system</keyword>
<keyword evidence="10 19" id="KW-0418">Kinase</keyword>
<proteinExistence type="inferred from homology"/>
<dbReference type="SUPFAM" id="SSF55874">
    <property type="entry name" value="ATPase domain of HSP90 chaperone/DNA topoisomerase II/histidine kinase"/>
    <property type="match status" value="1"/>
</dbReference>
<dbReference type="RefSeq" id="WP_113808332.1">
    <property type="nucleotide sequence ID" value="NZ_QOCW01000036.1"/>
</dbReference>
<dbReference type="EMBL" id="QOCW01000036">
    <property type="protein sequence ID" value="RBW67495.1"/>
    <property type="molecule type" value="Genomic_DNA"/>
</dbReference>
<reference evidence="19 20" key="1">
    <citation type="submission" date="2018-07" db="EMBL/GenBank/DDBJ databases">
        <title>Lottiidibacillus patelloidae gen. nov., sp. nov., isolated from the intestinal tract of a marine limpet and the reclassification of B. taeanensis BH030017T, B. algicola KMM 3737T and B. hwajinpoensis SW-72T as genus Lottiidibacillus.</title>
        <authorList>
            <person name="Liu R."/>
            <person name="Huang Z."/>
        </authorList>
    </citation>
    <scope>NUCLEOTIDE SEQUENCE [LARGE SCALE GENOMIC DNA]</scope>
    <source>
        <strain evidence="19 20">BH030017</strain>
    </source>
</reference>
<keyword evidence="12 16" id="KW-1133">Transmembrane helix</keyword>
<dbReference type="OrthoDB" id="9813151at2"/>
<dbReference type="GO" id="GO:0005886">
    <property type="term" value="C:plasma membrane"/>
    <property type="evidence" value="ECO:0007669"/>
    <property type="project" value="UniProtKB-SubCell"/>
</dbReference>
<dbReference type="Pfam" id="PF00512">
    <property type="entry name" value="HisKA"/>
    <property type="match status" value="1"/>
</dbReference>
<comment type="catalytic activity">
    <reaction evidence="1">
        <text>ATP + protein L-histidine = ADP + protein N-phospho-L-histidine.</text>
        <dbReference type="EC" id="2.7.13.3"/>
    </reaction>
</comment>
<keyword evidence="7" id="KW-0808">Transferase</keyword>
<dbReference type="SMART" id="SM00387">
    <property type="entry name" value="HATPase_c"/>
    <property type="match status" value="1"/>
</dbReference>